<evidence type="ECO:0000256" key="2">
    <source>
        <dbReference type="ARBA" id="ARBA00022475"/>
    </source>
</evidence>
<dbReference type="SUPFAM" id="SSF55874">
    <property type="entry name" value="ATPase domain of HSP90 chaperone/DNA topoisomerase II/histidine kinase"/>
    <property type="match status" value="1"/>
</dbReference>
<dbReference type="Proteomes" id="UP001061361">
    <property type="component" value="Chromosome"/>
</dbReference>
<keyword evidence="8 11" id="KW-1133">Transmembrane helix</keyword>
<organism evidence="13 14">
    <name type="scientific">Pseudodesulfovibrio portus</name>
    <dbReference type="NCBI Taxonomy" id="231439"/>
    <lineage>
        <taxon>Bacteria</taxon>
        <taxon>Pseudomonadati</taxon>
        <taxon>Thermodesulfobacteriota</taxon>
        <taxon>Desulfovibrionia</taxon>
        <taxon>Desulfovibrionales</taxon>
        <taxon>Desulfovibrionaceae</taxon>
    </lineage>
</organism>
<feature type="transmembrane region" description="Helical" evidence="11">
    <location>
        <begin position="141"/>
        <end position="162"/>
    </location>
</feature>
<evidence type="ECO:0000256" key="10">
    <source>
        <dbReference type="ARBA" id="ARBA00023136"/>
    </source>
</evidence>
<evidence type="ECO:0000256" key="5">
    <source>
        <dbReference type="ARBA" id="ARBA00022741"/>
    </source>
</evidence>
<keyword evidence="7" id="KW-0067">ATP-binding</keyword>
<dbReference type="InterPro" id="IPR003594">
    <property type="entry name" value="HATPase_dom"/>
</dbReference>
<evidence type="ECO:0000256" key="6">
    <source>
        <dbReference type="ARBA" id="ARBA00022777"/>
    </source>
</evidence>
<feature type="transmembrane region" description="Helical" evidence="11">
    <location>
        <begin position="174"/>
        <end position="198"/>
    </location>
</feature>
<dbReference type="PROSITE" id="PS50109">
    <property type="entry name" value="HIS_KIN"/>
    <property type="match status" value="1"/>
</dbReference>
<dbReference type="Gene3D" id="3.30.565.10">
    <property type="entry name" value="Histidine kinase-like ATPase, C-terminal domain"/>
    <property type="match status" value="1"/>
</dbReference>
<evidence type="ECO:0000256" key="7">
    <source>
        <dbReference type="ARBA" id="ARBA00022840"/>
    </source>
</evidence>
<feature type="transmembrane region" description="Helical" evidence="11">
    <location>
        <begin position="45"/>
        <end position="64"/>
    </location>
</feature>
<protein>
    <submittedName>
        <fullName evidence="13">Transcriptional regulator</fullName>
    </submittedName>
</protein>
<evidence type="ECO:0000256" key="3">
    <source>
        <dbReference type="ARBA" id="ARBA00022679"/>
    </source>
</evidence>
<dbReference type="InterPro" id="IPR010559">
    <property type="entry name" value="Sig_transdc_His_kin_internal"/>
</dbReference>
<keyword evidence="9" id="KW-0902">Two-component regulatory system</keyword>
<dbReference type="SMART" id="SM00387">
    <property type="entry name" value="HATPase_c"/>
    <property type="match status" value="1"/>
</dbReference>
<comment type="subcellular location">
    <subcellularLocation>
        <location evidence="1">Cell membrane</location>
        <topology evidence="1">Multi-pass membrane protein</topology>
    </subcellularLocation>
</comment>
<reference evidence="13" key="1">
    <citation type="submission" date="2022-08" db="EMBL/GenBank/DDBJ databases">
        <title>Genome Sequence of the sulphate-reducing bacterium, Pseudodesulfovibrio portus JCM14722.</title>
        <authorList>
            <person name="Kondo R."/>
            <person name="Kataoka T."/>
        </authorList>
    </citation>
    <scope>NUCLEOTIDE SEQUENCE</scope>
    <source>
        <strain evidence="13">JCM 14722</strain>
    </source>
</reference>
<dbReference type="RefSeq" id="WP_264983541.1">
    <property type="nucleotide sequence ID" value="NZ_AP026708.1"/>
</dbReference>
<dbReference type="Pfam" id="PF02518">
    <property type="entry name" value="HATPase_c"/>
    <property type="match status" value="1"/>
</dbReference>
<keyword evidence="10 11" id="KW-0472">Membrane</keyword>
<keyword evidence="3" id="KW-0808">Transferase</keyword>
<evidence type="ECO:0000259" key="12">
    <source>
        <dbReference type="PROSITE" id="PS50109"/>
    </source>
</evidence>
<keyword evidence="6" id="KW-0418">Kinase</keyword>
<keyword evidence="14" id="KW-1185">Reference proteome</keyword>
<evidence type="ECO:0000256" key="1">
    <source>
        <dbReference type="ARBA" id="ARBA00004651"/>
    </source>
</evidence>
<evidence type="ECO:0000256" key="8">
    <source>
        <dbReference type="ARBA" id="ARBA00022989"/>
    </source>
</evidence>
<evidence type="ECO:0000256" key="4">
    <source>
        <dbReference type="ARBA" id="ARBA00022692"/>
    </source>
</evidence>
<dbReference type="EMBL" id="AP026708">
    <property type="protein sequence ID" value="BDQ33486.1"/>
    <property type="molecule type" value="Genomic_DNA"/>
</dbReference>
<keyword evidence="5" id="KW-0547">Nucleotide-binding</keyword>
<proteinExistence type="predicted"/>
<accession>A0ABM8AQ93</accession>
<dbReference type="InterPro" id="IPR011620">
    <property type="entry name" value="Sig_transdc_His_kinase_LytS_TM"/>
</dbReference>
<evidence type="ECO:0000256" key="9">
    <source>
        <dbReference type="ARBA" id="ARBA00023012"/>
    </source>
</evidence>
<evidence type="ECO:0000313" key="13">
    <source>
        <dbReference type="EMBL" id="BDQ33486.1"/>
    </source>
</evidence>
<feature type="domain" description="Histidine kinase" evidence="12">
    <location>
        <begin position="464"/>
        <end position="568"/>
    </location>
</feature>
<dbReference type="PANTHER" id="PTHR34220">
    <property type="entry name" value="SENSOR HISTIDINE KINASE YPDA"/>
    <property type="match status" value="1"/>
</dbReference>
<dbReference type="InterPro" id="IPR005467">
    <property type="entry name" value="His_kinase_dom"/>
</dbReference>
<keyword evidence="4 11" id="KW-0812">Transmembrane</keyword>
<evidence type="ECO:0000313" key="14">
    <source>
        <dbReference type="Proteomes" id="UP001061361"/>
    </source>
</evidence>
<gene>
    <name evidence="13" type="primary">lytS</name>
    <name evidence="13" type="ORF">JCM14722_10280</name>
</gene>
<dbReference type="PANTHER" id="PTHR34220:SF7">
    <property type="entry name" value="SENSOR HISTIDINE KINASE YPDA"/>
    <property type="match status" value="1"/>
</dbReference>
<keyword evidence="2" id="KW-1003">Cell membrane</keyword>
<evidence type="ECO:0000256" key="11">
    <source>
        <dbReference type="SAM" id="Phobius"/>
    </source>
</evidence>
<sequence length="572" mass="62327">MFEYILTLLMTLVGRFGAMLAIGLFVLTLAPIGKLGVGRRPERQYRWMLGLIFGLLGIMGTYGGDIVLGSYANLRGVYVITGGLLGGPLVGFLAGLIAGGHRFLIDIGGFSTIPCALATFLEGTAAGYVSMHLKGNNLSWRAALIFGLVSESIHQLMVLVMAKPFDQALELVKVIALPMIAVNTFGAVLFVQTLHLLFEYRSNRDSSRISQVMEIANKTVAHLRFGLNEESAMNTARIIWDHVPVAAVDLAGPETVLAHLGVGDDHHEPGQPLRTKATRKVLSTGEPVFLRSKAAIGCDNPDCPLDSAVIVPLRKGGLIVGCLKLYGTEDIQLHKVHFELAKGLGDLFSTQLELQDIQTQNQLLAKAEIRRLQTQINPHFLFNALNTIGAFTRTKPERARSLLAELAMYMRRNLDAGDGFTRLGAELDQIRSYLKIEQARFGDRVRSQWELDQGVENIMIPSLIIQPLVENGVKHGILGKVEGGTIAIRITLHEGTLRVEIEDDGVGMTRETLNNVLASTGEFDGDDHIGVRNCNQRLEQVYGPQHALSFTSRPGRGTLVSFTVPLAAEAAA</sequence>
<feature type="transmembrane region" description="Helical" evidence="11">
    <location>
        <begin position="12"/>
        <end position="33"/>
    </location>
</feature>
<dbReference type="Gene3D" id="1.10.1760.20">
    <property type="match status" value="1"/>
</dbReference>
<feature type="transmembrane region" description="Helical" evidence="11">
    <location>
        <begin position="76"/>
        <end position="96"/>
    </location>
</feature>
<dbReference type="Pfam" id="PF06580">
    <property type="entry name" value="His_kinase"/>
    <property type="match status" value="1"/>
</dbReference>
<dbReference type="Pfam" id="PF07694">
    <property type="entry name" value="5TM-5TMR_LYT"/>
    <property type="match status" value="1"/>
</dbReference>
<dbReference type="InterPro" id="IPR036890">
    <property type="entry name" value="HATPase_C_sf"/>
</dbReference>
<name>A0ABM8AQ93_9BACT</name>
<feature type="transmembrane region" description="Helical" evidence="11">
    <location>
        <begin position="103"/>
        <end position="121"/>
    </location>
</feature>
<dbReference type="InterPro" id="IPR050640">
    <property type="entry name" value="Bact_2-comp_sensor_kinase"/>
</dbReference>